<dbReference type="InterPro" id="IPR007110">
    <property type="entry name" value="Ig-like_dom"/>
</dbReference>
<evidence type="ECO:0000256" key="6">
    <source>
        <dbReference type="SAM" id="SignalP"/>
    </source>
</evidence>
<keyword evidence="4" id="KW-0393">Immunoglobulin domain</keyword>
<dbReference type="InterPro" id="IPR013783">
    <property type="entry name" value="Ig-like_fold"/>
</dbReference>
<dbReference type="InterPro" id="IPR036179">
    <property type="entry name" value="Ig-like_dom_sf"/>
</dbReference>
<accession>A0A3Q2Y030</accession>
<dbReference type="SMART" id="SM00406">
    <property type="entry name" value="IGv"/>
    <property type="match status" value="1"/>
</dbReference>
<evidence type="ECO:0000256" key="5">
    <source>
        <dbReference type="ARBA" id="ARBA00043266"/>
    </source>
</evidence>
<dbReference type="InterPro" id="IPR051287">
    <property type="entry name" value="TCR_variable_region"/>
</dbReference>
<dbReference type="Pfam" id="PF07686">
    <property type="entry name" value="V-set"/>
    <property type="match status" value="1"/>
</dbReference>
<dbReference type="InterPro" id="IPR013106">
    <property type="entry name" value="Ig_V-set"/>
</dbReference>
<dbReference type="OMA" id="NTTHHNI"/>
<dbReference type="STRING" id="109280.ENSHCOP00000010122"/>
<feature type="signal peptide" evidence="6">
    <location>
        <begin position="1"/>
        <end position="16"/>
    </location>
</feature>
<dbReference type="GO" id="GO:0002250">
    <property type="term" value="P:adaptive immune response"/>
    <property type="evidence" value="ECO:0007669"/>
    <property type="project" value="UniProtKB-KW"/>
</dbReference>
<dbReference type="PANTHER" id="PTHR19367:SF18">
    <property type="entry name" value="T CELL RECEPTOR ALPHA VARIABLE 16"/>
    <property type="match status" value="1"/>
</dbReference>
<keyword evidence="2" id="KW-1064">Adaptive immunity</keyword>
<dbReference type="AlphaFoldDB" id="A0A3Q2Y030"/>
<dbReference type="GeneTree" id="ENSGT00940000177314"/>
<dbReference type="Gene3D" id="2.60.40.10">
    <property type="entry name" value="Immunoglobulins"/>
    <property type="match status" value="1"/>
</dbReference>
<feature type="domain" description="Ig-like" evidence="7">
    <location>
        <begin position="16"/>
        <end position="110"/>
    </location>
</feature>
<proteinExistence type="predicted"/>
<reference evidence="8" key="1">
    <citation type="submission" date="2025-08" db="UniProtKB">
        <authorList>
            <consortium name="Ensembl"/>
        </authorList>
    </citation>
    <scope>IDENTIFICATION</scope>
</reference>
<keyword evidence="3" id="KW-0675">Receptor</keyword>
<keyword evidence="9" id="KW-1185">Reference proteome</keyword>
<dbReference type="GO" id="GO:0042101">
    <property type="term" value="C:T cell receptor complex"/>
    <property type="evidence" value="ECO:0007669"/>
    <property type="project" value="UniProtKB-KW"/>
</dbReference>
<dbReference type="PROSITE" id="PS50835">
    <property type="entry name" value="IG_LIKE"/>
    <property type="match status" value="1"/>
</dbReference>
<feature type="chain" id="PRO_5018734786" description="Ig-like domain-containing protein" evidence="6">
    <location>
        <begin position="17"/>
        <end position="123"/>
    </location>
</feature>
<evidence type="ECO:0000256" key="3">
    <source>
        <dbReference type="ARBA" id="ARBA00023170"/>
    </source>
</evidence>
<evidence type="ECO:0000256" key="2">
    <source>
        <dbReference type="ARBA" id="ARBA00023130"/>
    </source>
</evidence>
<evidence type="ECO:0000313" key="9">
    <source>
        <dbReference type="Proteomes" id="UP000264820"/>
    </source>
</evidence>
<dbReference type="SUPFAM" id="SSF48726">
    <property type="entry name" value="Immunoglobulin"/>
    <property type="match status" value="1"/>
</dbReference>
<evidence type="ECO:0000256" key="4">
    <source>
        <dbReference type="ARBA" id="ARBA00023319"/>
    </source>
</evidence>
<evidence type="ECO:0000259" key="7">
    <source>
        <dbReference type="PROSITE" id="PS50835"/>
    </source>
</evidence>
<organism evidence="8 9">
    <name type="scientific">Hippocampus comes</name>
    <name type="common">Tiger tail seahorse</name>
    <dbReference type="NCBI Taxonomy" id="109280"/>
    <lineage>
        <taxon>Eukaryota</taxon>
        <taxon>Metazoa</taxon>
        <taxon>Chordata</taxon>
        <taxon>Craniata</taxon>
        <taxon>Vertebrata</taxon>
        <taxon>Euteleostomi</taxon>
        <taxon>Actinopterygii</taxon>
        <taxon>Neopterygii</taxon>
        <taxon>Teleostei</taxon>
        <taxon>Neoteleostei</taxon>
        <taxon>Acanthomorphata</taxon>
        <taxon>Syngnathiaria</taxon>
        <taxon>Syngnathiformes</taxon>
        <taxon>Syngnathoidei</taxon>
        <taxon>Syngnathidae</taxon>
        <taxon>Hippocampus</taxon>
    </lineage>
</organism>
<keyword evidence="5" id="KW-1279">T cell receptor</keyword>
<dbReference type="PANTHER" id="PTHR19367">
    <property type="entry name" value="T-CELL RECEPTOR ALPHA CHAIN V REGION"/>
    <property type="match status" value="1"/>
</dbReference>
<evidence type="ECO:0000313" key="8">
    <source>
        <dbReference type="Ensembl" id="ENSHCOP00000010122.1"/>
    </source>
</evidence>
<dbReference type="Ensembl" id="ENSHCOT00000016437.1">
    <property type="protein sequence ID" value="ENSHCOP00000010122.1"/>
    <property type="gene ID" value="ENSHCOG00000012686.1"/>
</dbReference>
<protein>
    <recommendedName>
        <fullName evidence="7">Ig-like domain-containing protein</fullName>
    </recommendedName>
</protein>
<keyword evidence="1 6" id="KW-0732">Signal</keyword>
<keyword evidence="5" id="KW-0391">Immunity</keyword>
<sequence length="123" mass="13871">MSQALLCALMAAWSLGKMVHQPERDARTVEGAAVKLDCSYDGAGNLDYILWYKQEAYSSPEFILSRFKIGQGKKAKKYVDRFRSTMNASTRQAPLRIERVKPSDSGAFYCAFSLDLQSNDYIL</sequence>
<dbReference type="Proteomes" id="UP000264820">
    <property type="component" value="Unplaced"/>
</dbReference>
<name>A0A3Q2Y030_HIPCM</name>
<evidence type="ECO:0000256" key="1">
    <source>
        <dbReference type="ARBA" id="ARBA00022729"/>
    </source>
</evidence>
<reference evidence="8" key="2">
    <citation type="submission" date="2025-09" db="UniProtKB">
        <authorList>
            <consortium name="Ensembl"/>
        </authorList>
    </citation>
    <scope>IDENTIFICATION</scope>
</reference>